<comment type="similarity">
    <text evidence="2">Belongs to the MAD1 family.</text>
</comment>
<evidence type="ECO:0000256" key="3">
    <source>
        <dbReference type="ARBA" id="ARBA00022019"/>
    </source>
</evidence>
<evidence type="ECO:0000256" key="5">
    <source>
        <dbReference type="ARBA" id="ARBA00022776"/>
    </source>
</evidence>
<evidence type="ECO:0000256" key="9">
    <source>
        <dbReference type="SAM" id="MobiDB-lite"/>
    </source>
</evidence>
<feature type="region of interest" description="Disordered" evidence="9">
    <location>
        <begin position="394"/>
        <end position="415"/>
    </location>
</feature>
<feature type="region of interest" description="Disordered" evidence="9">
    <location>
        <begin position="1"/>
        <end position="22"/>
    </location>
</feature>
<protein>
    <recommendedName>
        <fullName evidence="3">Spindle assembly checkpoint component MAD1</fullName>
    </recommendedName>
</protein>
<accession>A0AB34Q1S4</accession>
<reference evidence="10 11" key="1">
    <citation type="submission" date="2013-12" db="EMBL/GenBank/DDBJ databases">
        <title>The Genome Sequence of Candida albicans P78048.</title>
        <authorList>
            <consortium name="The Broad Institute Genome Sequencing Platform"/>
            <consortium name="The Broad Institute Genome Sequencing Center for Infectious Disease"/>
            <person name="Cuomo C."/>
            <person name="Bennett R."/>
            <person name="Hirakawa M."/>
            <person name="Noverr M."/>
            <person name="Mitchell A."/>
            <person name="Young S.K."/>
            <person name="Zeng Q."/>
            <person name="Gargeya S."/>
            <person name="Fitzgerald M."/>
            <person name="Abouelleil A."/>
            <person name="Alvarado L."/>
            <person name="Berlin A.M."/>
            <person name="Chapman S.B."/>
            <person name="Dewar J."/>
            <person name="Goldberg J."/>
            <person name="Griggs A."/>
            <person name="Gujja S."/>
            <person name="Hansen M."/>
            <person name="Howarth C."/>
            <person name="Imamovic A."/>
            <person name="Larimer J."/>
            <person name="McCowan C."/>
            <person name="Murphy C."/>
            <person name="Pearson M."/>
            <person name="Priest M."/>
            <person name="Roberts A."/>
            <person name="Saif S."/>
            <person name="Shea T."/>
            <person name="Sykes S."/>
            <person name="Wortman J."/>
            <person name="Nusbaum C."/>
            <person name="Birren B."/>
        </authorList>
    </citation>
    <scope>NUCLEOTIDE SEQUENCE [LARGE SCALE GENOMIC DNA]</scope>
    <source>
        <strain evidence="10 11">P78048</strain>
    </source>
</reference>
<dbReference type="Pfam" id="PF05557">
    <property type="entry name" value="MAD"/>
    <property type="match status" value="1"/>
</dbReference>
<evidence type="ECO:0000256" key="8">
    <source>
        <dbReference type="SAM" id="Coils"/>
    </source>
</evidence>
<comment type="subcellular location">
    <subcellularLocation>
        <location evidence="1">Nucleus</location>
    </subcellularLocation>
</comment>
<evidence type="ECO:0000256" key="2">
    <source>
        <dbReference type="ARBA" id="ARBA00008029"/>
    </source>
</evidence>
<evidence type="ECO:0000256" key="7">
    <source>
        <dbReference type="ARBA" id="ARBA00023306"/>
    </source>
</evidence>
<keyword evidence="7" id="KW-0131">Cell cycle</keyword>
<gene>
    <name evidence="10" type="ORF">MG3_01278</name>
</gene>
<evidence type="ECO:0000313" key="11">
    <source>
        <dbReference type="Proteomes" id="UP000030161"/>
    </source>
</evidence>
<name>A0AB34Q1S4_CANAX</name>
<dbReference type="GO" id="GO:0005635">
    <property type="term" value="C:nuclear envelope"/>
    <property type="evidence" value="ECO:0007669"/>
    <property type="project" value="TreeGrafter"/>
</dbReference>
<feature type="coiled-coil region" evidence="8">
    <location>
        <begin position="565"/>
        <end position="592"/>
    </location>
</feature>
<feature type="coiled-coil region" evidence="8">
    <location>
        <begin position="474"/>
        <end position="508"/>
    </location>
</feature>
<keyword evidence="8" id="KW-0175">Coiled coil</keyword>
<organism evidence="10 11">
    <name type="scientific">Candida albicans P78048</name>
    <dbReference type="NCBI Taxonomy" id="1094989"/>
    <lineage>
        <taxon>Eukaryota</taxon>
        <taxon>Fungi</taxon>
        <taxon>Dikarya</taxon>
        <taxon>Ascomycota</taxon>
        <taxon>Saccharomycotina</taxon>
        <taxon>Pichiomycetes</taxon>
        <taxon>Debaryomycetaceae</taxon>
        <taxon>Candida/Lodderomyces clade</taxon>
        <taxon>Candida</taxon>
    </lineage>
</organism>
<proteinExistence type="inferred from homology"/>
<dbReference type="Proteomes" id="UP000030161">
    <property type="component" value="Unassembled WGS sequence"/>
</dbReference>
<dbReference type="SMR" id="A0AB34Q1S4"/>
<evidence type="ECO:0000256" key="4">
    <source>
        <dbReference type="ARBA" id="ARBA00022618"/>
    </source>
</evidence>
<dbReference type="GO" id="GO:0072686">
    <property type="term" value="C:mitotic spindle"/>
    <property type="evidence" value="ECO:0007669"/>
    <property type="project" value="TreeGrafter"/>
</dbReference>
<sequence>MSTGSSPFVDHKSNNSTISINNNSSILNESSISKAYVSKLEFQLDTIKTENRILQQEKDQITSDYRKIIDEKNQELENLKLNFKYVYDEKNQLESKLTNQEQVSTNNINQLSDEIQTYKRENLKLTKDYNSLLDKFNKLNRKNQQIMHDLNKEIEVNDKLHQELKIKEKTNQELQKASDTAINELEQYSKILDKKNGSDNLLYKNLTTKSNNLQNINHQLQNKIDQLLQNKTSNELLKQQNQSLLHKLQNLENIESKYLQLEIEKLQLETKYNDLFKALDTAIASSNEYKDNENTDDTIHTSKVKSFIEYCNNLQAKNLTLQEKYDSKIIQVKELTKELEDHAREIETDFLPTITDLESKLKVYADQNTKLERTKSLREKEITFLRNSLKQMEQIHANQQHKQQEQEKEENTENKSISQYMTNLEKLVDEYKTKIDELEKKNLEYNKSSIITNEKTPSNKRQRLESNYTFKTQAIELEKENIEISSKLKQAESTIEQLKFKISELDKVETRKEQYRILQLKNNLISQDQFIKQTTLIALRKENEELINKYIKNLPIEEQIPKGVFQRQEDDKQRLQAQIDHLTKRSTRLREVFTKKSKDIITVIAKYFGFIIEFLPNPINPTDLFSRIKLRSRYIPSEEDCYLIIDVENRGLKAHGNFQFKQICEELAQYWVNENNQFPCLLSAVNLKLYEIYASK</sequence>
<evidence type="ECO:0000256" key="6">
    <source>
        <dbReference type="ARBA" id="ARBA00023242"/>
    </source>
</evidence>
<feature type="compositionally biased region" description="Basic and acidic residues" evidence="9">
    <location>
        <begin position="402"/>
        <end position="413"/>
    </location>
</feature>
<keyword evidence="4" id="KW-0132">Cell division</keyword>
<dbReference type="PANTHER" id="PTHR23168:SF0">
    <property type="entry name" value="MITOTIC SPINDLE ASSEMBLY CHECKPOINT PROTEIN MAD1"/>
    <property type="match status" value="1"/>
</dbReference>
<evidence type="ECO:0000313" key="10">
    <source>
        <dbReference type="EMBL" id="KGR16549.1"/>
    </source>
</evidence>
<dbReference type="GO" id="GO:0051315">
    <property type="term" value="P:attachment of mitotic spindle microtubules to kinetochore"/>
    <property type="evidence" value="ECO:0007669"/>
    <property type="project" value="TreeGrafter"/>
</dbReference>
<dbReference type="GO" id="GO:0007094">
    <property type="term" value="P:mitotic spindle assembly checkpoint signaling"/>
    <property type="evidence" value="ECO:0007669"/>
    <property type="project" value="InterPro"/>
</dbReference>
<dbReference type="GO" id="GO:0051301">
    <property type="term" value="P:cell division"/>
    <property type="evidence" value="ECO:0007669"/>
    <property type="project" value="UniProtKB-KW"/>
</dbReference>
<comment type="caution">
    <text evidence="10">The sequence shown here is derived from an EMBL/GenBank/DDBJ whole genome shotgun (WGS) entry which is preliminary data.</text>
</comment>
<dbReference type="GO" id="GO:0000776">
    <property type="term" value="C:kinetochore"/>
    <property type="evidence" value="ECO:0007669"/>
    <property type="project" value="TreeGrafter"/>
</dbReference>
<dbReference type="PANTHER" id="PTHR23168">
    <property type="entry name" value="MITOTIC SPINDLE ASSEMBLY CHECKPOINT PROTEIN MAD1 MITOTIC ARREST DEFICIENT-LIKE PROTEIN 1"/>
    <property type="match status" value="1"/>
</dbReference>
<dbReference type="EMBL" id="AJIX01000009">
    <property type="protein sequence ID" value="KGR16549.1"/>
    <property type="molecule type" value="Genomic_DNA"/>
</dbReference>
<dbReference type="AlphaFoldDB" id="A0AB34Q1S4"/>
<evidence type="ECO:0000256" key="1">
    <source>
        <dbReference type="ARBA" id="ARBA00004123"/>
    </source>
</evidence>
<feature type="coiled-coil region" evidence="8">
    <location>
        <begin position="37"/>
        <end position="271"/>
    </location>
</feature>
<keyword evidence="5" id="KW-0498">Mitosis</keyword>
<dbReference type="InterPro" id="IPR008672">
    <property type="entry name" value="Mad1"/>
</dbReference>
<keyword evidence="6" id="KW-0539">Nucleus</keyword>
<dbReference type="Gene3D" id="3.30.457.60">
    <property type="match status" value="1"/>
</dbReference>